<keyword evidence="2" id="KW-1185">Reference proteome</keyword>
<gene>
    <name evidence="1" type="ORF">N789_14805</name>
</gene>
<evidence type="ECO:0000313" key="1">
    <source>
        <dbReference type="EMBL" id="KFN41522.1"/>
    </source>
</evidence>
<name>A0A091AQX0_9GAMM</name>
<evidence type="ECO:0000313" key="2">
    <source>
        <dbReference type="Proteomes" id="UP000029385"/>
    </source>
</evidence>
<dbReference type="AlphaFoldDB" id="A0A091AQX0"/>
<sequence length="155" mass="16798">MYVLEEHHIPALVASARPVKRFFLAPKDGFVELLSANALAIPFDAGSGYIFATLLPFLQTQGVDLLGGAWRSIAENIQSERRGLLYFFLTPEHHSALTSSSLIREASADSMAAFYFDFNESDDANAGQEMALALEFLISAASRVTSGKLGLVAIN</sequence>
<comment type="caution">
    <text evidence="1">The sequence shown here is derived from an EMBL/GenBank/DDBJ whole genome shotgun (WGS) entry which is preliminary data.</text>
</comment>
<protein>
    <submittedName>
        <fullName evidence="1">Uncharacterized protein</fullName>
    </submittedName>
</protein>
<proteinExistence type="predicted"/>
<dbReference type="Proteomes" id="UP000029385">
    <property type="component" value="Unassembled WGS sequence"/>
</dbReference>
<accession>A0A091AQX0</accession>
<organism evidence="1 2">
    <name type="scientific">Arenimonas oryziterrae DSM 21050 = YC6267</name>
    <dbReference type="NCBI Taxonomy" id="1121015"/>
    <lineage>
        <taxon>Bacteria</taxon>
        <taxon>Pseudomonadati</taxon>
        <taxon>Pseudomonadota</taxon>
        <taxon>Gammaproteobacteria</taxon>
        <taxon>Lysobacterales</taxon>
        <taxon>Lysobacteraceae</taxon>
        <taxon>Arenimonas</taxon>
    </lineage>
</organism>
<reference evidence="1 2" key="1">
    <citation type="submission" date="2013-09" db="EMBL/GenBank/DDBJ databases">
        <title>Genome sequencing of Arenimonas oryziterrae.</title>
        <authorList>
            <person name="Chen F."/>
            <person name="Wang G."/>
        </authorList>
    </citation>
    <scope>NUCLEOTIDE SEQUENCE [LARGE SCALE GENOMIC DNA]</scope>
    <source>
        <strain evidence="1 2">YC6267</strain>
    </source>
</reference>
<dbReference type="EMBL" id="AVCI01000030">
    <property type="protein sequence ID" value="KFN41522.1"/>
    <property type="molecule type" value="Genomic_DNA"/>
</dbReference>